<dbReference type="SUPFAM" id="SSF47473">
    <property type="entry name" value="EF-hand"/>
    <property type="match status" value="1"/>
</dbReference>
<dbReference type="OrthoDB" id="8538596at2"/>
<dbReference type="GO" id="GO:0005509">
    <property type="term" value="F:calcium ion binding"/>
    <property type="evidence" value="ECO:0007669"/>
    <property type="project" value="InterPro"/>
</dbReference>
<evidence type="ECO:0000259" key="2">
    <source>
        <dbReference type="PROSITE" id="PS50222"/>
    </source>
</evidence>
<proteinExistence type="predicted"/>
<dbReference type="InterPro" id="IPR002048">
    <property type="entry name" value="EF_hand_dom"/>
</dbReference>
<reference evidence="4" key="1">
    <citation type="submission" date="2016-10" db="EMBL/GenBank/DDBJ databases">
        <authorList>
            <person name="Varghese N."/>
            <person name="Submissions S."/>
        </authorList>
    </citation>
    <scope>NUCLEOTIDE SEQUENCE [LARGE SCALE GENOMIC DNA]</scope>
    <source>
        <strain evidence="4">CBMB127</strain>
    </source>
</reference>
<evidence type="ECO:0000256" key="1">
    <source>
        <dbReference type="SAM" id="MobiDB-lite"/>
    </source>
</evidence>
<organism evidence="3 4">
    <name type="scientific">Methylophilus rhizosphaerae</name>
    <dbReference type="NCBI Taxonomy" id="492660"/>
    <lineage>
        <taxon>Bacteria</taxon>
        <taxon>Pseudomonadati</taxon>
        <taxon>Pseudomonadota</taxon>
        <taxon>Betaproteobacteria</taxon>
        <taxon>Nitrosomonadales</taxon>
        <taxon>Methylophilaceae</taxon>
        <taxon>Methylophilus</taxon>
    </lineage>
</organism>
<dbReference type="PROSITE" id="PS00018">
    <property type="entry name" value="EF_HAND_1"/>
    <property type="match status" value="1"/>
</dbReference>
<evidence type="ECO:0000313" key="3">
    <source>
        <dbReference type="EMBL" id="SDK60621.1"/>
    </source>
</evidence>
<feature type="compositionally biased region" description="Polar residues" evidence="1">
    <location>
        <begin position="184"/>
        <end position="195"/>
    </location>
</feature>
<feature type="region of interest" description="Disordered" evidence="1">
    <location>
        <begin position="155"/>
        <end position="205"/>
    </location>
</feature>
<accession>A0A1G9D9S6</accession>
<dbReference type="InterPro" id="IPR018247">
    <property type="entry name" value="EF_Hand_1_Ca_BS"/>
</dbReference>
<sequence length="205" mass="22990">MGFRTIKHLNGFFLLTTTMLLTMPVSADLKLPLQLTDNQSVDNDDAGLNKTLEYNFSPDDRARLRKALKEYARNTDPDHQLMVQKRKAMHDSISQRFNECNRDTDDSLDREEATLCLPQVARHFSYVDLDGDGVITLEELESAYTKMVERQREAEARTEAQQAAAAEAEAEAKKAKLKPLSPVIPTSSSANSSGKDMSALRKRPS</sequence>
<dbReference type="Proteomes" id="UP000198629">
    <property type="component" value="Unassembled WGS sequence"/>
</dbReference>
<keyword evidence="4" id="KW-1185">Reference proteome</keyword>
<evidence type="ECO:0000313" key="4">
    <source>
        <dbReference type="Proteomes" id="UP000198629"/>
    </source>
</evidence>
<dbReference type="AlphaFoldDB" id="A0A1G9D9S6"/>
<dbReference type="InterPro" id="IPR011992">
    <property type="entry name" value="EF-hand-dom_pair"/>
</dbReference>
<feature type="domain" description="EF-hand" evidence="2">
    <location>
        <begin position="115"/>
        <end position="150"/>
    </location>
</feature>
<dbReference type="EMBL" id="FNFX01000003">
    <property type="protein sequence ID" value="SDK60621.1"/>
    <property type="molecule type" value="Genomic_DNA"/>
</dbReference>
<protein>
    <recommendedName>
        <fullName evidence="2">EF-hand domain-containing protein</fullName>
    </recommendedName>
</protein>
<dbReference type="PROSITE" id="PS50222">
    <property type="entry name" value="EF_HAND_2"/>
    <property type="match status" value="1"/>
</dbReference>
<name>A0A1G9D9S6_9PROT</name>
<dbReference type="Gene3D" id="1.10.238.10">
    <property type="entry name" value="EF-hand"/>
    <property type="match status" value="1"/>
</dbReference>
<dbReference type="STRING" id="492660.SAMN05192566_1863"/>
<gene>
    <name evidence="3" type="ORF">SAMN05192566_1863</name>
</gene>